<dbReference type="Proteomes" id="UP001497497">
    <property type="component" value="Unassembled WGS sequence"/>
</dbReference>
<keyword evidence="2" id="KW-0342">GTP-binding</keyword>
<name>A0AAV2HC66_LYMST</name>
<dbReference type="CDD" id="cd00157">
    <property type="entry name" value="Rho"/>
    <property type="match status" value="1"/>
</dbReference>
<dbReference type="InterPro" id="IPR027417">
    <property type="entry name" value="P-loop_NTPase"/>
</dbReference>
<dbReference type="InterPro" id="IPR005225">
    <property type="entry name" value="Small_GTP-bd"/>
</dbReference>
<reference evidence="3 4" key="1">
    <citation type="submission" date="2024-04" db="EMBL/GenBank/DDBJ databases">
        <authorList>
            <consortium name="Genoscope - CEA"/>
            <person name="William W."/>
        </authorList>
    </citation>
    <scope>NUCLEOTIDE SEQUENCE [LARGE SCALE GENOMIC DNA]</scope>
</reference>
<dbReference type="PANTHER" id="PTHR24072">
    <property type="entry name" value="RHO FAMILY GTPASE"/>
    <property type="match status" value="1"/>
</dbReference>
<dbReference type="PROSITE" id="PS51420">
    <property type="entry name" value="RHO"/>
    <property type="match status" value="1"/>
</dbReference>
<dbReference type="GO" id="GO:0003924">
    <property type="term" value="F:GTPase activity"/>
    <property type="evidence" value="ECO:0007669"/>
    <property type="project" value="InterPro"/>
</dbReference>
<dbReference type="NCBIfam" id="TIGR00231">
    <property type="entry name" value="small_GTP"/>
    <property type="match status" value="1"/>
</dbReference>
<dbReference type="InterPro" id="IPR003578">
    <property type="entry name" value="Small_GTPase_Rho"/>
</dbReference>
<evidence type="ECO:0000256" key="2">
    <source>
        <dbReference type="ARBA" id="ARBA00023134"/>
    </source>
</evidence>
<proteinExistence type="predicted"/>
<dbReference type="EMBL" id="CAXITT010000080">
    <property type="protein sequence ID" value="CAL1531017.1"/>
    <property type="molecule type" value="Genomic_DNA"/>
</dbReference>
<dbReference type="PROSITE" id="PS51419">
    <property type="entry name" value="RAB"/>
    <property type="match status" value="1"/>
</dbReference>
<dbReference type="InterPro" id="IPR001806">
    <property type="entry name" value="Small_GTPase"/>
</dbReference>
<dbReference type="PRINTS" id="PR00449">
    <property type="entry name" value="RASTRNSFRMNG"/>
</dbReference>
<dbReference type="Gene3D" id="3.40.50.300">
    <property type="entry name" value="P-loop containing nucleotide triphosphate hydrolases"/>
    <property type="match status" value="1"/>
</dbReference>
<evidence type="ECO:0000313" key="4">
    <source>
        <dbReference type="Proteomes" id="UP001497497"/>
    </source>
</evidence>
<dbReference type="PROSITE" id="PS51421">
    <property type="entry name" value="RAS"/>
    <property type="match status" value="1"/>
</dbReference>
<dbReference type="SUPFAM" id="SSF52540">
    <property type="entry name" value="P-loop containing nucleoside triphosphate hydrolases"/>
    <property type="match status" value="1"/>
</dbReference>
<comment type="caution">
    <text evidence="3">The sequence shown here is derived from an EMBL/GenBank/DDBJ whole genome shotgun (WGS) entry which is preliminary data.</text>
</comment>
<evidence type="ECO:0000256" key="1">
    <source>
        <dbReference type="ARBA" id="ARBA00022741"/>
    </source>
</evidence>
<dbReference type="SMART" id="SM00173">
    <property type="entry name" value="RAS"/>
    <property type="match status" value="1"/>
</dbReference>
<evidence type="ECO:0000313" key="3">
    <source>
        <dbReference type="EMBL" id="CAL1531017.1"/>
    </source>
</evidence>
<accession>A0AAV2HC66</accession>
<sequence>MPKPYKRGIARSRPVFRFVVVGDGLCGKTSMLDVLKTSTFCQYYRPTVIESRTAEIWVDDNLVDLVITDTSGQDENDKLRQTSYSGAHVALLCYSVNDRNSLENVVDKWRSELTEHLTNVPVVLVGTKTDLRDEPSITRTPFMTRYVPVDSQEQWTVAERIGAAACVECSAFSADSVCGVFETATRVAMLRKEAAQPKNYFQRLRSNLKKFFVVNFCCVQRTAKYMRVNS</sequence>
<keyword evidence="1" id="KW-0547">Nucleotide-binding</keyword>
<organism evidence="3 4">
    <name type="scientific">Lymnaea stagnalis</name>
    <name type="common">Great pond snail</name>
    <name type="synonym">Helix stagnalis</name>
    <dbReference type="NCBI Taxonomy" id="6523"/>
    <lineage>
        <taxon>Eukaryota</taxon>
        <taxon>Metazoa</taxon>
        <taxon>Spiralia</taxon>
        <taxon>Lophotrochozoa</taxon>
        <taxon>Mollusca</taxon>
        <taxon>Gastropoda</taxon>
        <taxon>Heterobranchia</taxon>
        <taxon>Euthyneura</taxon>
        <taxon>Panpulmonata</taxon>
        <taxon>Hygrophila</taxon>
        <taxon>Lymnaeoidea</taxon>
        <taxon>Lymnaeidae</taxon>
        <taxon>Lymnaea</taxon>
    </lineage>
</organism>
<dbReference type="SMART" id="SM00175">
    <property type="entry name" value="RAB"/>
    <property type="match status" value="1"/>
</dbReference>
<gene>
    <name evidence="3" type="ORF">GSLYS_00005142001</name>
</gene>
<dbReference type="Pfam" id="PF00071">
    <property type="entry name" value="Ras"/>
    <property type="match status" value="1"/>
</dbReference>
<dbReference type="GO" id="GO:0007264">
    <property type="term" value="P:small GTPase-mediated signal transduction"/>
    <property type="evidence" value="ECO:0007669"/>
    <property type="project" value="InterPro"/>
</dbReference>
<dbReference type="SMART" id="SM00174">
    <property type="entry name" value="RHO"/>
    <property type="match status" value="1"/>
</dbReference>
<protein>
    <submittedName>
        <fullName evidence="3">Uncharacterized protein</fullName>
    </submittedName>
</protein>
<dbReference type="GO" id="GO:0005525">
    <property type="term" value="F:GTP binding"/>
    <property type="evidence" value="ECO:0007669"/>
    <property type="project" value="UniProtKB-KW"/>
</dbReference>
<keyword evidence="4" id="KW-1185">Reference proteome</keyword>
<dbReference type="AlphaFoldDB" id="A0AAV2HC66"/>